<dbReference type="PANTHER" id="PTHR43289">
    <property type="entry name" value="MITOGEN-ACTIVATED PROTEIN KINASE KINASE KINASE 20-RELATED"/>
    <property type="match status" value="1"/>
</dbReference>
<dbReference type="RefSeq" id="WP_148596092.1">
    <property type="nucleotide sequence ID" value="NZ_CP042997.1"/>
</dbReference>
<evidence type="ECO:0000256" key="3">
    <source>
        <dbReference type="ARBA" id="ARBA00010886"/>
    </source>
</evidence>
<dbReference type="FunFam" id="1.10.510.10:FF:000021">
    <property type="entry name" value="Serine/threonine protein kinase"/>
    <property type="match status" value="1"/>
</dbReference>
<dbReference type="InterPro" id="IPR001245">
    <property type="entry name" value="Ser-Thr/Tyr_kinase_cat_dom"/>
</dbReference>
<dbReference type="PROSITE" id="PS50082">
    <property type="entry name" value="WD_REPEATS_2"/>
    <property type="match status" value="1"/>
</dbReference>
<evidence type="ECO:0000256" key="8">
    <source>
        <dbReference type="ARBA" id="ARBA00022777"/>
    </source>
</evidence>
<dbReference type="SMART" id="SM00220">
    <property type="entry name" value="S_TKc"/>
    <property type="match status" value="1"/>
</dbReference>
<dbReference type="SUPFAM" id="SSF69322">
    <property type="entry name" value="Tricorn protease domain 2"/>
    <property type="match status" value="1"/>
</dbReference>
<keyword evidence="7" id="KW-0547">Nucleotide-binding</keyword>
<dbReference type="InterPro" id="IPR001680">
    <property type="entry name" value="WD40_rpt"/>
</dbReference>
<gene>
    <name evidence="15" type="primary">prkC_42</name>
    <name evidence="15" type="ORF">OJF2_49620</name>
</gene>
<dbReference type="SMART" id="SM00320">
    <property type="entry name" value="WD40"/>
    <property type="match status" value="9"/>
</dbReference>
<evidence type="ECO:0000256" key="10">
    <source>
        <dbReference type="ARBA" id="ARBA00023212"/>
    </source>
</evidence>
<dbReference type="InterPro" id="IPR011990">
    <property type="entry name" value="TPR-like_helical_dom_sf"/>
</dbReference>
<dbReference type="Gene3D" id="2.130.10.10">
    <property type="entry name" value="YVTN repeat-like/Quinoprotein amine dehydrogenase"/>
    <property type="match status" value="4"/>
</dbReference>
<keyword evidence="5" id="KW-0723">Serine/threonine-protein kinase</keyword>
<dbReference type="SUPFAM" id="SSF48452">
    <property type="entry name" value="TPR-like"/>
    <property type="match status" value="1"/>
</dbReference>
<feature type="domain" description="Protein kinase" evidence="14">
    <location>
        <begin position="79"/>
        <end position="387"/>
    </location>
</feature>
<dbReference type="Gene3D" id="1.25.40.10">
    <property type="entry name" value="Tetratricopeptide repeat domain"/>
    <property type="match status" value="2"/>
</dbReference>
<dbReference type="SUPFAM" id="SSF56112">
    <property type="entry name" value="Protein kinase-like (PK-like)"/>
    <property type="match status" value="1"/>
</dbReference>
<evidence type="ECO:0000256" key="4">
    <source>
        <dbReference type="ARBA" id="ARBA00012513"/>
    </source>
</evidence>
<reference evidence="15 16" key="1">
    <citation type="submission" date="2019-08" db="EMBL/GenBank/DDBJ databases">
        <title>Deep-cultivation of Planctomycetes and their phenomic and genomic characterization uncovers novel biology.</title>
        <authorList>
            <person name="Wiegand S."/>
            <person name="Jogler M."/>
            <person name="Boedeker C."/>
            <person name="Pinto D."/>
            <person name="Vollmers J."/>
            <person name="Rivas-Marin E."/>
            <person name="Kohn T."/>
            <person name="Peeters S.H."/>
            <person name="Heuer A."/>
            <person name="Rast P."/>
            <person name="Oberbeckmann S."/>
            <person name="Bunk B."/>
            <person name="Jeske O."/>
            <person name="Meyerdierks A."/>
            <person name="Storesund J.E."/>
            <person name="Kallscheuer N."/>
            <person name="Luecker S."/>
            <person name="Lage O.M."/>
            <person name="Pohl T."/>
            <person name="Merkel B.J."/>
            <person name="Hornburger P."/>
            <person name="Mueller R.-W."/>
            <person name="Bruemmer F."/>
            <person name="Labrenz M."/>
            <person name="Spormann A.M."/>
            <person name="Op den Camp H."/>
            <person name="Overmann J."/>
            <person name="Amann R."/>
            <person name="Jetten M.S.M."/>
            <person name="Mascher T."/>
            <person name="Medema M.H."/>
            <person name="Devos D.P."/>
            <person name="Kaster A.-K."/>
            <person name="Ovreas L."/>
            <person name="Rohde M."/>
            <person name="Galperin M.Y."/>
            <person name="Jogler C."/>
        </authorList>
    </citation>
    <scope>NUCLEOTIDE SEQUENCE [LARGE SCALE GENOMIC DNA]</scope>
    <source>
        <strain evidence="15 16">OJF2</strain>
    </source>
</reference>
<dbReference type="InterPro" id="IPR008271">
    <property type="entry name" value="Ser/Thr_kinase_AS"/>
</dbReference>
<keyword evidence="6 15" id="KW-0808">Transferase</keyword>
<evidence type="ECO:0000256" key="12">
    <source>
        <dbReference type="PROSITE-ProRule" id="PRU00339"/>
    </source>
</evidence>
<dbReference type="Gene3D" id="1.10.510.10">
    <property type="entry name" value="Transferase(Phosphotransferase) domain 1"/>
    <property type="match status" value="1"/>
</dbReference>
<dbReference type="Pfam" id="PF00400">
    <property type="entry name" value="WD40"/>
    <property type="match status" value="3"/>
</dbReference>
<evidence type="ECO:0000259" key="14">
    <source>
        <dbReference type="PROSITE" id="PS50011"/>
    </source>
</evidence>
<keyword evidence="10" id="KW-0963">Cytoplasm</keyword>
<name>A0A5B9W8C7_9BACT</name>
<evidence type="ECO:0000256" key="1">
    <source>
        <dbReference type="ARBA" id="ARBA00004300"/>
    </source>
</evidence>
<evidence type="ECO:0000313" key="16">
    <source>
        <dbReference type="Proteomes" id="UP000324233"/>
    </source>
</evidence>
<sequence length="1459" mass="156891">MTSSAESADPGVDPLDSLAEEFAARYRRGERPTMGEYEERFPELAPQIRLLFPALVELEKAGPAAQAAGPPAPGRIGEFRLLRRAGVGGMGVVYEASQETLGRRVALKVLPQRAFGASRERFLREARTAARLHHTNIVPVFSVGEAEGVQYYAMQFIDGPTLAQVLDVSRVRRVGADDPFASTRSISTGGEPTPPGPAKAEGPSEPTHDALKWADPDGRRTPQAFRDLARLTSRVASALDYAHGQGVLHRDIKPSNILLDAQGMPWVVDFGLAKSADDDDLTRTGDLVGTLRYMAPERFRGRADARSDIYSLGATLYEVLTLRPAFGGADRVALIDAICRARPPRPRAIDPAIPRDLETICLKAMAREPGDRYPTAADLAADLDSFLADQPIRARRAGPVERARRWWRRDPAEAALAIAVGVLLAALGAGTSGFALWAESAREHAVTLGRQATDAERERTRQLARSLADRARAGRTSRRPGQRFESLAAIREAAALGRQTGEPPAFFDDLRNQAVASMALPDIRYGRPAGWGLGPRMSYRFDPSMRTIALAGIDGRVRVSHAEGGDLAALESYPGDQFLRLDAGGRVLAARSASGGLRAWDLRDGTPAQLLDRAAAVVAHDVRPDGQEVASAAADGMITLIRARDRVPAVSWRAEQPPRDLAYSPDGRSLAAGLLGGVAVFDAATGRRRALLRGAEAVTSIAWHPRGEHIAAGDEHGWITTWDVRRGESFRSGSAHSGGVQVAFAPDGSTVSSAAWDGLWRLHDVAGGQHRLVAGLIGGQELGLRGVLAAGESVETMGFAEYVTGVECRTLLPAGERSASANAVAVDPTGRLLAVARTEWAGLWDLADGRLVAELRVPCSRVAFTRRGELITNGRDGLFRWRPSIGRDGSLALPGPVRLADLEPGGGHALAASLDGRFVAAAMAAGTVVIEVDRPGRLTWPGPQADVRNLALSPDGRFVALASWHGGQGVGVYEAATGRPLVSFPAAERTAAEFSPDGQWLLVGTESGRRLYRVGDWSPGAVVGGVASGFSGDGRLLATATAEGVVRLLRPDDGREVVRLEPPDLERVYNVAFSADGTRLAVSCASDRWVYCWDLRAIRRQLGEMGLDWDAPPLPAEGPVRPLPVTLLDPPPGPLAEWIGEEVRARLRLLVGGPSAELYHRLAAASIRRRAFDRALDYLDRAVALRPGWAEAHCERGRLLLRHRRDAAAALGAFGRAAEIDPTWWRARLGRAESRILDGHAREALVDLKGLAAERPWDNATNTLMAAAMVEAGRPREALPILDAVLRGVPSNIVARHWRAMARRATGDDAGALDDEPGGRGALDCNALAWLICTGRIEFRSLELALPQARRAVALDPGQAAYHNTLGLTLFRLGQYAEATTELLESLRLGRGATDGFDLYPLALVRRRSGDPLGGWPEFLRALVWHARGAGSLDSTQRDELNDLLIEAFDGMSRPAPRR</sequence>
<accession>A0A5B9W8C7</accession>
<dbReference type="GO" id="GO:0005524">
    <property type="term" value="F:ATP binding"/>
    <property type="evidence" value="ECO:0007669"/>
    <property type="project" value="UniProtKB-KW"/>
</dbReference>
<dbReference type="GO" id="GO:0000922">
    <property type="term" value="C:spindle pole"/>
    <property type="evidence" value="ECO:0007669"/>
    <property type="project" value="UniProtKB-SubCell"/>
</dbReference>
<feature type="compositionally biased region" description="Basic and acidic residues" evidence="13">
    <location>
        <begin position="206"/>
        <end position="219"/>
    </location>
</feature>
<dbReference type="Proteomes" id="UP000324233">
    <property type="component" value="Chromosome"/>
</dbReference>
<dbReference type="OrthoDB" id="6111975at2"/>
<dbReference type="GO" id="GO:0004674">
    <property type="term" value="F:protein serine/threonine kinase activity"/>
    <property type="evidence" value="ECO:0007669"/>
    <property type="project" value="UniProtKB-KW"/>
</dbReference>
<dbReference type="EC" id="2.7.11.1" evidence="4"/>
<evidence type="ECO:0000256" key="11">
    <source>
        <dbReference type="PROSITE-ProRule" id="PRU00221"/>
    </source>
</evidence>
<dbReference type="PANTHER" id="PTHR43289:SF34">
    <property type="entry name" value="SERINE_THREONINE-PROTEIN KINASE YBDM-RELATED"/>
    <property type="match status" value="1"/>
</dbReference>
<dbReference type="InterPro" id="IPR011041">
    <property type="entry name" value="Quinoprot_gluc/sorb_DH_b-prop"/>
</dbReference>
<dbReference type="EMBL" id="CP042997">
    <property type="protein sequence ID" value="QEH36399.1"/>
    <property type="molecule type" value="Genomic_DNA"/>
</dbReference>
<evidence type="ECO:0000256" key="6">
    <source>
        <dbReference type="ARBA" id="ARBA00022679"/>
    </source>
</evidence>
<dbReference type="PROSITE" id="PS50005">
    <property type="entry name" value="TPR"/>
    <property type="match status" value="1"/>
</dbReference>
<dbReference type="InterPro" id="IPR011009">
    <property type="entry name" value="Kinase-like_dom_sf"/>
</dbReference>
<dbReference type="Pfam" id="PF07714">
    <property type="entry name" value="PK_Tyr_Ser-Thr"/>
    <property type="match status" value="1"/>
</dbReference>
<dbReference type="Gene3D" id="3.30.200.20">
    <property type="entry name" value="Phosphorylase Kinase, domain 1"/>
    <property type="match status" value="1"/>
</dbReference>
<dbReference type="PROSITE" id="PS50011">
    <property type="entry name" value="PROTEIN_KINASE_DOM"/>
    <property type="match status" value="1"/>
</dbReference>
<feature type="repeat" description="WD" evidence="11">
    <location>
        <begin position="691"/>
        <end position="732"/>
    </location>
</feature>
<feature type="region of interest" description="Disordered" evidence="13">
    <location>
        <begin position="179"/>
        <end position="219"/>
    </location>
</feature>
<keyword evidence="16" id="KW-1185">Reference proteome</keyword>
<evidence type="ECO:0000256" key="2">
    <source>
        <dbReference type="ARBA" id="ARBA00004647"/>
    </source>
</evidence>
<dbReference type="GO" id="GO:0005813">
    <property type="term" value="C:centrosome"/>
    <property type="evidence" value="ECO:0007669"/>
    <property type="project" value="UniProtKB-SubCell"/>
</dbReference>
<protein>
    <recommendedName>
        <fullName evidence="4">non-specific serine/threonine protein kinase</fullName>
        <ecNumber evidence="4">2.7.11.1</ecNumber>
    </recommendedName>
</protein>
<evidence type="ECO:0000256" key="5">
    <source>
        <dbReference type="ARBA" id="ARBA00022527"/>
    </source>
</evidence>
<keyword evidence="10" id="KW-0206">Cytoskeleton</keyword>
<dbReference type="InterPro" id="IPR019734">
    <property type="entry name" value="TPR_rpt"/>
</dbReference>
<dbReference type="KEGG" id="agv:OJF2_49620"/>
<evidence type="ECO:0000256" key="7">
    <source>
        <dbReference type="ARBA" id="ARBA00022741"/>
    </source>
</evidence>
<keyword evidence="9" id="KW-0067">ATP-binding</keyword>
<dbReference type="PROSITE" id="PS00108">
    <property type="entry name" value="PROTEIN_KINASE_ST"/>
    <property type="match status" value="1"/>
</dbReference>
<evidence type="ECO:0000313" key="15">
    <source>
        <dbReference type="EMBL" id="QEH36399.1"/>
    </source>
</evidence>
<dbReference type="InterPro" id="IPR000719">
    <property type="entry name" value="Prot_kinase_dom"/>
</dbReference>
<proteinExistence type="inferred from homology"/>
<dbReference type="CDD" id="cd14014">
    <property type="entry name" value="STKc_PknB_like"/>
    <property type="match status" value="1"/>
</dbReference>
<comment type="similarity">
    <text evidence="3">Belongs to the protein kinase superfamily. NEK Ser/Thr protein kinase family. NIMA subfamily.</text>
</comment>
<evidence type="ECO:0000256" key="9">
    <source>
        <dbReference type="ARBA" id="ARBA00022840"/>
    </source>
</evidence>
<dbReference type="SMART" id="SM00028">
    <property type="entry name" value="TPR"/>
    <property type="match status" value="3"/>
</dbReference>
<dbReference type="SUPFAM" id="SSF50952">
    <property type="entry name" value="Soluble quinoprotein glucose dehydrogenase"/>
    <property type="match status" value="1"/>
</dbReference>
<comment type="subcellular location">
    <subcellularLocation>
        <location evidence="1">Cytoplasm</location>
        <location evidence="1">Cytoskeleton</location>
        <location evidence="1">Microtubule organizing center</location>
        <location evidence="1">Centrosome</location>
    </subcellularLocation>
    <subcellularLocation>
        <location evidence="2">Cytoplasm</location>
        <location evidence="2">Cytoskeleton</location>
        <location evidence="2">Spindle pole</location>
    </subcellularLocation>
</comment>
<keyword evidence="12" id="KW-0802">TPR repeat</keyword>
<keyword evidence="11" id="KW-0853">WD repeat</keyword>
<evidence type="ECO:0000256" key="13">
    <source>
        <dbReference type="SAM" id="MobiDB-lite"/>
    </source>
</evidence>
<keyword evidence="8 15" id="KW-0418">Kinase</keyword>
<organism evidence="15 16">
    <name type="scientific">Aquisphaera giovannonii</name>
    <dbReference type="NCBI Taxonomy" id="406548"/>
    <lineage>
        <taxon>Bacteria</taxon>
        <taxon>Pseudomonadati</taxon>
        <taxon>Planctomycetota</taxon>
        <taxon>Planctomycetia</taxon>
        <taxon>Isosphaerales</taxon>
        <taxon>Isosphaeraceae</taxon>
        <taxon>Aquisphaera</taxon>
    </lineage>
</organism>
<feature type="repeat" description="TPR" evidence="12">
    <location>
        <begin position="1156"/>
        <end position="1189"/>
    </location>
</feature>
<dbReference type="InterPro" id="IPR015943">
    <property type="entry name" value="WD40/YVTN_repeat-like_dom_sf"/>
</dbReference>